<dbReference type="GO" id="GO:0004523">
    <property type="term" value="F:RNA-DNA hybrid ribonuclease activity"/>
    <property type="evidence" value="ECO:0007669"/>
    <property type="project" value="InterPro"/>
</dbReference>
<sequence length="134" mass="14467">MALIERIPPPVGLMKINVDATISKNSCIVSVAAVVRDTIGSFFESFGVMEGAMEPETMEAMACKEGLSLASDLLLQKFRLASDCINVVRSIQGAGMGPYGHIIQEIKARVAGFQTVEFVHERRRSNGDAHNLAS</sequence>
<evidence type="ECO:0000313" key="2">
    <source>
        <dbReference type="EnsemblPlants" id="OPUNC02G26070.1"/>
    </source>
</evidence>
<accession>A0A0E0K3S1</accession>
<dbReference type="Pfam" id="PF13456">
    <property type="entry name" value="RVT_3"/>
    <property type="match status" value="1"/>
</dbReference>
<name>A0A0E0K3S1_ORYPU</name>
<dbReference type="PANTHER" id="PTHR47723:SF19">
    <property type="entry name" value="POLYNUCLEOTIDYL TRANSFERASE, RIBONUCLEASE H-LIKE SUPERFAMILY PROTEIN"/>
    <property type="match status" value="1"/>
</dbReference>
<reference evidence="2" key="2">
    <citation type="submission" date="2018-05" db="EMBL/GenBank/DDBJ databases">
        <title>OpunRS2 (Oryza punctata Reference Sequence Version 2).</title>
        <authorList>
            <person name="Zhang J."/>
            <person name="Kudrna D."/>
            <person name="Lee S."/>
            <person name="Talag J."/>
            <person name="Welchert J."/>
            <person name="Wing R.A."/>
        </authorList>
    </citation>
    <scope>NUCLEOTIDE SEQUENCE [LARGE SCALE GENOMIC DNA]</scope>
</reference>
<dbReference type="eggNOG" id="KOG1075">
    <property type="taxonomic scope" value="Eukaryota"/>
</dbReference>
<dbReference type="CDD" id="cd06222">
    <property type="entry name" value="RNase_H_like"/>
    <property type="match status" value="1"/>
</dbReference>
<dbReference type="GO" id="GO:0003676">
    <property type="term" value="F:nucleic acid binding"/>
    <property type="evidence" value="ECO:0007669"/>
    <property type="project" value="InterPro"/>
</dbReference>
<dbReference type="InterPro" id="IPR044730">
    <property type="entry name" value="RNase_H-like_dom_plant"/>
</dbReference>
<dbReference type="InterPro" id="IPR036397">
    <property type="entry name" value="RNaseH_sf"/>
</dbReference>
<dbReference type="Gene3D" id="3.30.420.10">
    <property type="entry name" value="Ribonuclease H-like superfamily/Ribonuclease H"/>
    <property type="match status" value="1"/>
</dbReference>
<evidence type="ECO:0000313" key="3">
    <source>
        <dbReference type="Proteomes" id="UP000026962"/>
    </source>
</evidence>
<dbReference type="SUPFAM" id="SSF53098">
    <property type="entry name" value="Ribonuclease H-like"/>
    <property type="match status" value="1"/>
</dbReference>
<dbReference type="AlphaFoldDB" id="A0A0E0K3S1"/>
<reference evidence="2" key="1">
    <citation type="submission" date="2015-04" db="UniProtKB">
        <authorList>
            <consortium name="EnsemblPlants"/>
        </authorList>
    </citation>
    <scope>IDENTIFICATION</scope>
</reference>
<dbReference type="InterPro" id="IPR053151">
    <property type="entry name" value="RNase_H-like"/>
</dbReference>
<dbReference type="Proteomes" id="UP000026962">
    <property type="component" value="Chromosome 2"/>
</dbReference>
<keyword evidence="3" id="KW-1185">Reference proteome</keyword>
<dbReference type="OMA" id="CVKINID"/>
<dbReference type="Gramene" id="OPUNC02G26070.1">
    <property type="protein sequence ID" value="OPUNC02G26070.1"/>
    <property type="gene ID" value="OPUNC02G26070"/>
</dbReference>
<dbReference type="PANTHER" id="PTHR47723">
    <property type="entry name" value="OS05G0353850 PROTEIN"/>
    <property type="match status" value="1"/>
</dbReference>
<dbReference type="HOGENOM" id="CLU_000680_14_5_1"/>
<dbReference type="InterPro" id="IPR012337">
    <property type="entry name" value="RNaseH-like_sf"/>
</dbReference>
<dbReference type="InterPro" id="IPR002156">
    <property type="entry name" value="RNaseH_domain"/>
</dbReference>
<proteinExistence type="predicted"/>
<feature type="domain" description="RNase H type-1" evidence="1">
    <location>
        <begin position="17"/>
        <end position="134"/>
    </location>
</feature>
<dbReference type="EnsemblPlants" id="OPUNC02G26070.1">
    <property type="protein sequence ID" value="OPUNC02G26070.1"/>
    <property type="gene ID" value="OPUNC02G26070"/>
</dbReference>
<evidence type="ECO:0000259" key="1">
    <source>
        <dbReference type="Pfam" id="PF13456"/>
    </source>
</evidence>
<protein>
    <recommendedName>
        <fullName evidence="1">RNase H type-1 domain-containing protein</fullName>
    </recommendedName>
</protein>
<organism evidence="2">
    <name type="scientific">Oryza punctata</name>
    <name type="common">Red rice</name>
    <dbReference type="NCBI Taxonomy" id="4537"/>
    <lineage>
        <taxon>Eukaryota</taxon>
        <taxon>Viridiplantae</taxon>
        <taxon>Streptophyta</taxon>
        <taxon>Embryophyta</taxon>
        <taxon>Tracheophyta</taxon>
        <taxon>Spermatophyta</taxon>
        <taxon>Magnoliopsida</taxon>
        <taxon>Liliopsida</taxon>
        <taxon>Poales</taxon>
        <taxon>Poaceae</taxon>
        <taxon>BOP clade</taxon>
        <taxon>Oryzoideae</taxon>
        <taxon>Oryzeae</taxon>
        <taxon>Oryzinae</taxon>
        <taxon>Oryza</taxon>
    </lineage>
</organism>